<keyword evidence="1" id="KW-0496">Mitochondrion</keyword>
<accession>A0A343UY43</accession>
<name>A0A343UY43_9FLOR</name>
<dbReference type="AlphaFoldDB" id="A0A343UY43"/>
<sequence>MCFAYIKYRFESCYFHVFNNILHIMRYNYPRLKLYYECLYKYDLIDSKVQWDYNLVYTSTFSQLESSKIENIELLHVLMTDEWFHGQKSATENYSLTSVHPEKSIRIKLTIRKFGFWNFLDICLSSIFTTKADLQYQFYSNYSRKSGKYCVTFPLAVISESVILPKIKEKLSLENNTKVSTNFYNLSDFLDTYFTCIKTKLFRRVA</sequence>
<reference evidence="1" key="1">
    <citation type="journal article" date="2018" name="Mitochondrial DNA Part B Resour">
        <title>Complete mitochondrial genomes of six species of the freshwater red algal order Batrachospermales (Rhodophyta).</title>
        <authorList>
            <person name="Paiano M.O."/>
            <person name="Del Cortona A."/>
            <person name="Costa J.F."/>
            <person name="Liu S.-L."/>
            <person name="Verbruggen H."/>
            <person name="De Clerck O."/>
            <person name="Necchi O."/>
        </authorList>
    </citation>
    <scope>NUCLEOTIDE SEQUENCE</scope>
    <source>
        <strain evidence="1">MOP3</strain>
    </source>
</reference>
<organism evidence="1">
    <name type="scientific">Sirodotia delicatula</name>
    <dbReference type="NCBI Taxonomy" id="386631"/>
    <lineage>
        <taxon>Eukaryota</taxon>
        <taxon>Rhodophyta</taxon>
        <taxon>Florideophyceae</taxon>
        <taxon>Nemaliophycidae</taxon>
        <taxon>Batrachospermales</taxon>
        <taxon>Batrachospermaceae</taxon>
        <taxon>Sirodotia</taxon>
    </lineage>
</organism>
<dbReference type="RefSeq" id="YP_009515608.1">
    <property type="nucleotide sequence ID" value="NC_039407.1"/>
</dbReference>
<geneLocation type="mitochondrion" evidence="1"/>
<proteinExistence type="predicted"/>
<protein>
    <submittedName>
        <fullName evidence="1">Uncharacterized protein</fullName>
    </submittedName>
</protein>
<dbReference type="EMBL" id="MG787099">
    <property type="protein sequence ID" value="AVK39600.1"/>
    <property type="molecule type" value="Genomic_DNA"/>
</dbReference>
<gene>
    <name evidence="1" type="primary">orf166</name>
</gene>
<evidence type="ECO:0000313" key="1">
    <source>
        <dbReference type="EMBL" id="AVK39600.1"/>
    </source>
</evidence>
<dbReference type="GeneID" id="38089474"/>
<reference evidence="1" key="2">
    <citation type="submission" date="2018-01" db="EMBL/GenBank/DDBJ databases">
        <authorList>
            <person name="Gaut B.S."/>
            <person name="Morton B.R."/>
            <person name="Clegg M.T."/>
            <person name="Duvall M.R."/>
        </authorList>
    </citation>
    <scope>NUCLEOTIDE SEQUENCE</scope>
    <source>
        <strain evidence="1">MOP3</strain>
    </source>
</reference>